<gene>
    <name evidence="2" type="ORF">BASA50_002712</name>
</gene>
<name>A0ABQ8FLV2_9FUNG</name>
<evidence type="ECO:0000256" key="1">
    <source>
        <dbReference type="SAM" id="MobiDB-lite"/>
    </source>
</evidence>
<proteinExistence type="predicted"/>
<comment type="caution">
    <text evidence="2">The sequence shown here is derived from an EMBL/GenBank/DDBJ whole genome shotgun (WGS) entry which is preliminary data.</text>
</comment>
<dbReference type="EMBL" id="JAFCIX010000056">
    <property type="protein sequence ID" value="KAH6599883.1"/>
    <property type="molecule type" value="Genomic_DNA"/>
</dbReference>
<evidence type="ECO:0000313" key="3">
    <source>
        <dbReference type="Proteomes" id="UP001648503"/>
    </source>
</evidence>
<evidence type="ECO:0000313" key="2">
    <source>
        <dbReference type="EMBL" id="KAH6599883.1"/>
    </source>
</evidence>
<accession>A0ABQ8FLV2</accession>
<dbReference type="Proteomes" id="UP001648503">
    <property type="component" value="Unassembled WGS sequence"/>
</dbReference>
<keyword evidence="3" id="KW-1185">Reference proteome</keyword>
<reference evidence="2 3" key="1">
    <citation type="submission" date="2021-02" db="EMBL/GenBank/DDBJ databases">
        <title>Variation within the Batrachochytrium salamandrivorans European outbreak.</title>
        <authorList>
            <person name="Kelly M."/>
            <person name="Pasmans F."/>
            <person name="Shea T.P."/>
            <person name="Munoz J.F."/>
            <person name="Carranza S."/>
            <person name="Cuomo C.A."/>
            <person name="Martel A."/>
        </authorList>
    </citation>
    <scope>NUCLEOTIDE SEQUENCE [LARGE SCALE GENOMIC DNA]</scope>
    <source>
        <strain evidence="2 3">AMFP18/2</strain>
    </source>
</reference>
<organism evidence="2 3">
    <name type="scientific">Batrachochytrium salamandrivorans</name>
    <dbReference type="NCBI Taxonomy" id="1357716"/>
    <lineage>
        <taxon>Eukaryota</taxon>
        <taxon>Fungi</taxon>
        <taxon>Fungi incertae sedis</taxon>
        <taxon>Chytridiomycota</taxon>
        <taxon>Chytridiomycota incertae sedis</taxon>
        <taxon>Chytridiomycetes</taxon>
        <taxon>Rhizophydiales</taxon>
        <taxon>Rhizophydiales incertae sedis</taxon>
        <taxon>Batrachochytrium</taxon>
    </lineage>
</organism>
<sequence length="279" mass="32226">MLHQLTDWIIRVAALNDSDLEEELKLINKNSLNAFTRALSRIRRPELDSHTYRNGTFEAHPDADTINLLLSIGETAISAINSEIPVSPVPWAVSPHMDINTRIKVLTRRIIIYKSELPTNNRANGPMPKYLQIRQFIGQDLFALEDCFSNQNDFSEYTKQAFKWDYAICHLYIGYYRFLIDYPVFVYSKLPWTRIRNECTRWRRWLDSDEARSLPTSDFTSSSFWKGILPPYRENENESEPSESPSSFHSFEDDADDEVEVAATGSEMVISTSLGNLNI</sequence>
<feature type="region of interest" description="Disordered" evidence="1">
    <location>
        <begin position="234"/>
        <end position="253"/>
    </location>
</feature>
<protein>
    <submittedName>
        <fullName evidence="2">Uncharacterized protein</fullName>
    </submittedName>
</protein>